<feature type="domain" description="Right handed beta helix" evidence="1">
    <location>
        <begin position="586"/>
        <end position="706"/>
    </location>
</feature>
<proteinExistence type="predicted"/>
<dbReference type="Pfam" id="PF13229">
    <property type="entry name" value="Beta_helix"/>
    <property type="match status" value="1"/>
</dbReference>
<name>A0ABT7FHH4_9RHOB</name>
<dbReference type="InterPro" id="IPR039448">
    <property type="entry name" value="Beta_helix"/>
</dbReference>
<reference evidence="2 3" key="1">
    <citation type="submission" date="2023-05" db="EMBL/GenBank/DDBJ databases">
        <title>Sedimentitalea sp. nov. JM2-8.</title>
        <authorList>
            <person name="Huang J."/>
        </authorList>
    </citation>
    <scope>NUCLEOTIDE SEQUENCE [LARGE SCALE GENOMIC DNA]</scope>
    <source>
        <strain evidence="2 3">JM2-8</strain>
    </source>
</reference>
<evidence type="ECO:0000313" key="2">
    <source>
        <dbReference type="EMBL" id="MDK3074571.1"/>
    </source>
</evidence>
<comment type="caution">
    <text evidence="2">The sequence shown here is derived from an EMBL/GenBank/DDBJ whole genome shotgun (WGS) entry which is preliminary data.</text>
</comment>
<evidence type="ECO:0000259" key="1">
    <source>
        <dbReference type="Pfam" id="PF13229"/>
    </source>
</evidence>
<dbReference type="EMBL" id="JASNJE010000021">
    <property type="protein sequence ID" value="MDK3074571.1"/>
    <property type="molecule type" value="Genomic_DNA"/>
</dbReference>
<protein>
    <submittedName>
        <fullName evidence="2">Right-handed parallel beta-helix repeat-containing protein</fullName>
    </submittedName>
</protein>
<dbReference type="Gene3D" id="2.160.20.10">
    <property type="entry name" value="Single-stranded right-handed beta-helix, Pectin lyase-like"/>
    <property type="match status" value="1"/>
</dbReference>
<gene>
    <name evidence="2" type="ORF">QO034_15860</name>
</gene>
<evidence type="ECO:0000313" key="3">
    <source>
        <dbReference type="Proteomes" id="UP001227126"/>
    </source>
</evidence>
<dbReference type="SUPFAM" id="SSF51126">
    <property type="entry name" value="Pectin lyase-like"/>
    <property type="match status" value="1"/>
</dbReference>
<organism evidence="2 3">
    <name type="scientific">Sedimentitalea xiamensis</name>
    <dbReference type="NCBI Taxonomy" id="3050037"/>
    <lineage>
        <taxon>Bacteria</taxon>
        <taxon>Pseudomonadati</taxon>
        <taxon>Pseudomonadota</taxon>
        <taxon>Alphaproteobacteria</taxon>
        <taxon>Rhodobacterales</taxon>
        <taxon>Paracoccaceae</taxon>
        <taxon>Sedimentitalea</taxon>
    </lineage>
</organism>
<accession>A0ABT7FHH4</accession>
<keyword evidence="3" id="KW-1185">Reference proteome</keyword>
<dbReference type="InterPro" id="IPR012334">
    <property type="entry name" value="Pectin_lyas_fold"/>
</dbReference>
<dbReference type="RefSeq" id="WP_284486501.1">
    <property type="nucleotide sequence ID" value="NZ_JASNJE010000021.1"/>
</dbReference>
<dbReference type="Proteomes" id="UP001227126">
    <property type="component" value="Unassembled WGS sequence"/>
</dbReference>
<dbReference type="InterPro" id="IPR011050">
    <property type="entry name" value="Pectin_lyase_fold/virulence"/>
</dbReference>
<sequence length="903" mass="95633">MTYYSEKTGTTLLTAVPGATAVTRINGMVPLAWPTVLWFGDHALQIAQNGELTLVHDGPLSQNPTFGERIETGSFSFHLTDGATETGAQTATVVLNGVAVPPTSVRIRPETVTEDAAPGTVLGTLEAVATAPVSFVLEASSLPAEIVGNELRSTAPIPAGKHSATIRAINAEGSLSEVVSLPAPSNIYRGQHPATDTKYAGPMGGEAEFLSPRGNVLHPTGSGVYRYVDGTVPLSGDGLSPATAYKTITEAVTVARAGDSILVAPGFYPEQVGTTVSGSPFGLAQKGTETDRVKLCRRGTGKVEITATDALSGWSECVSGDAGGNSNWESLWKVNVPASHPIPLDACVLQQSGEPAFLRVSGHGYDATEEMFSRQNKDFYWTAANGGVSGVTKNANGIDTSTTGLTGAELNGETVELTSATVFGSYSAGDLDDAIAAFQVMPGNSSAKAPVTSHNGSTIIFDYTGYKNSKSAYGYGDGVALINVPKDISAPGQWAYKKEGDGSFTIYFWPYDDSRMDEIRLTSRTTVMNFGRAEYWTFYGIDGSCPGGKGSRDGRVFWSNEYASTDRHGLIFEECKASQFGSGGPGLGIDMSRTPDCRVLNCTVDYGFGGRGMTISRSPNSWGDQCLIKRQSFTGMKLSAGETTVFSYSKISDIRSTHGNGMSIYQGAENIVVWGNIIDMTGGGIGMTNQESANLWIGMNLVISSEAELQHRGIENNGTRPPNYYGSGEVFSGDIVYLNNSVAPWPTATGGEAKVNGLVTGKTTNAKHSACNNVAFGGPIDPENDGYYPQPIELEWPGGSGNVYFSSVGRYEDNVVIRQGVLQSAFFGSGNNSRVVDPKDVFTDFSAGNYLPKPDGPLDGPGGDHSDLLPSGTWIDWFDFNRDLEGRPFDWGMNPPRGALLAS</sequence>